<proteinExistence type="predicted"/>
<keyword evidence="1" id="KW-1133">Transmembrane helix</keyword>
<sequence>MQAHDWAPAIVDVVFAVLISVSAFDLMAGSFPARFFTHLSVSLENMYRSLADSVSVSRTKVKVTGSVGAHGYKD</sequence>
<keyword evidence="1" id="KW-0812">Transmembrane</keyword>
<feature type="transmembrane region" description="Helical" evidence="1">
    <location>
        <begin position="6"/>
        <end position="28"/>
    </location>
</feature>
<keyword evidence="3" id="KW-1185">Reference proteome</keyword>
<dbReference type="AlphaFoldDB" id="A0A9P7YWW2"/>
<comment type="caution">
    <text evidence="2">The sequence shown here is derived from an EMBL/GenBank/DDBJ whole genome shotgun (WGS) entry which is preliminary data.</text>
</comment>
<organism evidence="2 3">
    <name type="scientific">Calycina marina</name>
    <dbReference type="NCBI Taxonomy" id="1763456"/>
    <lineage>
        <taxon>Eukaryota</taxon>
        <taxon>Fungi</taxon>
        <taxon>Dikarya</taxon>
        <taxon>Ascomycota</taxon>
        <taxon>Pezizomycotina</taxon>
        <taxon>Leotiomycetes</taxon>
        <taxon>Helotiales</taxon>
        <taxon>Pezizellaceae</taxon>
        <taxon>Calycina</taxon>
    </lineage>
</organism>
<reference evidence="2" key="1">
    <citation type="journal article" date="2021" name="IMA Fungus">
        <title>Genomic characterization of three marine fungi, including Emericellopsis atlantica sp. nov. with signatures of a generalist lifestyle and marine biomass degradation.</title>
        <authorList>
            <person name="Hagestad O.C."/>
            <person name="Hou L."/>
            <person name="Andersen J.H."/>
            <person name="Hansen E.H."/>
            <person name="Altermark B."/>
            <person name="Li C."/>
            <person name="Kuhnert E."/>
            <person name="Cox R.J."/>
            <person name="Crous P.W."/>
            <person name="Spatafora J.W."/>
            <person name="Lail K."/>
            <person name="Amirebrahimi M."/>
            <person name="Lipzen A."/>
            <person name="Pangilinan J."/>
            <person name="Andreopoulos W."/>
            <person name="Hayes R.D."/>
            <person name="Ng V."/>
            <person name="Grigoriev I.V."/>
            <person name="Jackson S.A."/>
            <person name="Sutton T.D.S."/>
            <person name="Dobson A.D.W."/>
            <person name="Rama T."/>
        </authorList>
    </citation>
    <scope>NUCLEOTIDE SEQUENCE</scope>
    <source>
        <strain evidence="2">TRa3180A</strain>
    </source>
</reference>
<evidence type="ECO:0000313" key="2">
    <source>
        <dbReference type="EMBL" id="KAG9241151.1"/>
    </source>
</evidence>
<keyword evidence="1" id="KW-0472">Membrane</keyword>
<evidence type="ECO:0000313" key="3">
    <source>
        <dbReference type="Proteomes" id="UP000887226"/>
    </source>
</evidence>
<gene>
    <name evidence="2" type="ORF">BJ878DRAFT_246482</name>
</gene>
<dbReference type="Proteomes" id="UP000887226">
    <property type="component" value="Unassembled WGS sequence"/>
</dbReference>
<name>A0A9P7YWW2_9HELO</name>
<protein>
    <submittedName>
        <fullName evidence="2">Uncharacterized protein</fullName>
    </submittedName>
</protein>
<accession>A0A9P7YWW2</accession>
<dbReference type="EMBL" id="MU254263">
    <property type="protein sequence ID" value="KAG9241151.1"/>
    <property type="molecule type" value="Genomic_DNA"/>
</dbReference>
<evidence type="ECO:0000256" key="1">
    <source>
        <dbReference type="SAM" id="Phobius"/>
    </source>
</evidence>